<gene>
    <name evidence="2" type="ORF">FRX31_032285</name>
</gene>
<dbReference type="InterPro" id="IPR012337">
    <property type="entry name" value="RNaseH-like_sf"/>
</dbReference>
<dbReference type="AlphaFoldDB" id="A0A7J6V094"/>
<evidence type="ECO:0000259" key="1">
    <source>
        <dbReference type="Pfam" id="PF13456"/>
    </source>
</evidence>
<accession>A0A7J6V094</accession>
<name>A0A7J6V094_THATH</name>
<reference evidence="2 3" key="1">
    <citation type="submission" date="2020-06" db="EMBL/GenBank/DDBJ databases">
        <title>Transcriptomic and genomic resources for Thalictrum thalictroides and T. hernandezii: Facilitating candidate gene discovery in an emerging model plant lineage.</title>
        <authorList>
            <person name="Arias T."/>
            <person name="Riano-Pachon D.M."/>
            <person name="Di Stilio V.S."/>
        </authorList>
    </citation>
    <scope>NUCLEOTIDE SEQUENCE [LARGE SCALE GENOMIC DNA]</scope>
    <source>
        <strain evidence="3">cv. WT478/WT964</strain>
        <tissue evidence="2">Leaves</tissue>
    </source>
</reference>
<dbReference type="GO" id="GO:0004523">
    <property type="term" value="F:RNA-DNA hybrid ribonuclease activity"/>
    <property type="evidence" value="ECO:0007669"/>
    <property type="project" value="InterPro"/>
</dbReference>
<dbReference type="InterPro" id="IPR002156">
    <property type="entry name" value="RNaseH_domain"/>
</dbReference>
<evidence type="ECO:0000313" key="2">
    <source>
        <dbReference type="EMBL" id="KAF5178128.1"/>
    </source>
</evidence>
<dbReference type="OrthoDB" id="1938131at2759"/>
<dbReference type="EMBL" id="JABWDY010040404">
    <property type="protein sequence ID" value="KAF5178128.1"/>
    <property type="molecule type" value="Genomic_DNA"/>
</dbReference>
<comment type="caution">
    <text evidence="2">The sequence shown here is derived from an EMBL/GenBank/DDBJ whole genome shotgun (WGS) entry which is preliminary data.</text>
</comment>
<proteinExistence type="predicted"/>
<organism evidence="2 3">
    <name type="scientific">Thalictrum thalictroides</name>
    <name type="common">Rue-anemone</name>
    <name type="synonym">Anemone thalictroides</name>
    <dbReference type="NCBI Taxonomy" id="46969"/>
    <lineage>
        <taxon>Eukaryota</taxon>
        <taxon>Viridiplantae</taxon>
        <taxon>Streptophyta</taxon>
        <taxon>Embryophyta</taxon>
        <taxon>Tracheophyta</taxon>
        <taxon>Spermatophyta</taxon>
        <taxon>Magnoliopsida</taxon>
        <taxon>Ranunculales</taxon>
        <taxon>Ranunculaceae</taxon>
        <taxon>Thalictroideae</taxon>
        <taxon>Thalictrum</taxon>
    </lineage>
</organism>
<dbReference type="Pfam" id="PF13456">
    <property type="entry name" value="RVT_3"/>
    <property type="match status" value="1"/>
</dbReference>
<sequence length="83" mass="9609">MKHDVDVWSCMNLELKFLGILAKGIRVSNNFEAECQAFVMVVVLAKTKGWKSVWFEADYMALVNTFNKGIESWDLTARWHRAI</sequence>
<feature type="domain" description="RNase H type-1" evidence="1">
    <location>
        <begin position="25"/>
        <end position="77"/>
    </location>
</feature>
<evidence type="ECO:0000313" key="3">
    <source>
        <dbReference type="Proteomes" id="UP000554482"/>
    </source>
</evidence>
<dbReference type="GO" id="GO:0003676">
    <property type="term" value="F:nucleic acid binding"/>
    <property type="evidence" value="ECO:0007669"/>
    <property type="project" value="InterPro"/>
</dbReference>
<keyword evidence="3" id="KW-1185">Reference proteome</keyword>
<dbReference type="Proteomes" id="UP000554482">
    <property type="component" value="Unassembled WGS sequence"/>
</dbReference>
<protein>
    <recommendedName>
        <fullName evidence="1">RNase H type-1 domain-containing protein</fullName>
    </recommendedName>
</protein>
<dbReference type="SUPFAM" id="SSF53098">
    <property type="entry name" value="Ribonuclease H-like"/>
    <property type="match status" value="1"/>
</dbReference>